<keyword evidence="4 13" id="KW-0378">Hydrolase</keyword>
<keyword evidence="6" id="KW-1133">Transmembrane helix</keyword>
<keyword evidence="3" id="KW-0812">Transmembrane</keyword>
<dbReference type="InterPro" id="IPR017853">
    <property type="entry name" value="GH"/>
</dbReference>
<dbReference type="RefSeq" id="WP_006304159.1">
    <property type="nucleotide sequence ID" value="NZ_AEDQ01000018.1"/>
</dbReference>
<keyword evidence="8" id="KW-0325">Glycoprotein</keyword>
<keyword evidence="5" id="KW-0735">Signal-anchor</keyword>
<comment type="subcellular location">
    <subcellularLocation>
        <location evidence="1">Cell membrane</location>
        <topology evidence="1">Single-pass type II membrane protein</topology>
    </subcellularLocation>
</comment>
<sequence length="349" mass="39494">MSNVALHGVNLTGWLSLEPWISSEYFAQANTLDELGLVQVLSHEEYDELIRAHRRYFIDEDDFKNIAARGFNAVRISVPWYVFGNAGPIKSPFIGCADVLDNAFDWADELGLKIIMVLTIQPGNEGKLADVVPEFSSFTEYKPQMINVLAALAKRYAFRAALAGIEVASNPKVKQRVGFHTTGGIAFHQLRNYYREAYHTIRTYAGDDVFVIMPDAQKPLAWKQFMAAGHYKNTMIDVHLDHFDDYFGMTGIMSMQQLVQHARSYIAQAEKTGFRVMVGTWCAALPGLDSTTTPEGHIAYERIYTSDQLALYKSCAAWFFQTWKTENRLSGWDARTTFSSFERGMLCAR</sequence>
<dbReference type="PANTHER" id="PTHR31297">
    <property type="entry name" value="GLUCAN ENDO-1,6-BETA-GLUCOSIDASE B"/>
    <property type="match status" value="1"/>
</dbReference>
<keyword evidence="16" id="KW-1185">Reference proteome</keyword>
<keyword evidence="9 13" id="KW-0326">Glycosidase</keyword>
<evidence type="ECO:0000259" key="14">
    <source>
        <dbReference type="Pfam" id="PF00150"/>
    </source>
</evidence>
<dbReference type="SUPFAM" id="SSF51445">
    <property type="entry name" value="(Trans)glycosidases"/>
    <property type="match status" value="1"/>
</dbReference>
<evidence type="ECO:0000256" key="11">
    <source>
        <dbReference type="ARBA" id="ARBA00037126"/>
    </source>
</evidence>
<dbReference type="InterPro" id="IPR001547">
    <property type="entry name" value="Glyco_hydro_5"/>
</dbReference>
<feature type="domain" description="Glycoside hydrolase family 5" evidence="14">
    <location>
        <begin position="56"/>
        <end position="281"/>
    </location>
</feature>
<evidence type="ECO:0000313" key="15">
    <source>
        <dbReference type="EMBL" id="EFL44144.1"/>
    </source>
</evidence>
<evidence type="ECO:0000256" key="6">
    <source>
        <dbReference type="ARBA" id="ARBA00022989"/>
    </source>
</evidence>
<evidence type="ECO:0000256" key="3">
    <source>
        <dbReference type="ARBA" id="ARBA00022692"/>
    </source>
</evidence>
<organism evidence="15 16">
    <name type="scientific">Fannyhessea vaginae PB189-T1-4</name>
    <dbReference type="NCBI Taxonomy" id="866774"/>
    <lineage>
        <taxon>Bacteria</taxon>
        <taxon>Bacillati</taxon>
        <taxon>Actinomycetota</taxon>
        <taxon>Coriobacteriia</taxon>
        <taxon>Coriobacteriales</taxon>
        <taxon>Atopobiaceae</taxon>
        <taxon>Fannyhessea</taxon>
    </lineage>
</organism>
<evidence type="ECO:0000256" key="8">
    <source>
        <dbReference type="ARBA" id="ARBA00023180"/>
    </source>
</evidence>
<reference evidence="15 16" key="1">
    <citation type="submission" date="2010-08" db="EMBL/GenBank/DDBJ databases">
        <authorList>
            <person name="Durkin A.S."/>
            <person name="Madupu R."/>
            <person name="Torralba M."/>
            <person name="Gillis M."/>
            <person name="Methe B."/>
            <person name="Sutton G."/>
            <person name="Nelson K.E."/>
        </authorList>
    </citation>
    <scope>NUCLEOTIDE SEQUENCE [LARGE SCALE GENOMIC DNA]</scope>
    <source>
        <strain evidence="15 16">PB189-T1-4</strain>
    </source>
</reference>
<evidence type="ECO:0000313" key="16">
    <source>
        <dbReference type="Proteomes" id="UP000004431"/>
    </source>
</evidence>
<evidence type="ECO:0000256" key="5">
    <source>
        <dbReference type="ARBA" id="ARBA00022968"/>
    </source>
</evidence>
<evidence type="ECO:0000256" key="2">
    <source>
        <dbReference type="ARBA" id="ARBA00022475"/>
    </source>
</evidence>
<evidence type="ECO:0000256" key="10">
    <source>
        <dbReference type="ARBA" id="ARBA00023316"/>
    </source>
</evidence>
<evidence type="ECO:0000256" key="13">
    <source>
        <dbReference type="RuleBase" id="RU361153"/>
    </source>
</evidence>
<accession>A0ABN0B062</accession>
<gene>
    <name evidence="15" type="ORF">HMPREF9248_0268</name>
</gene>
<keyword evidence="2" id="KW-1003">Cell membrane</keyword>
<dbReference type="Gene3D" id="3.20.20.80">
    <property type="entry name" value="Glycosidases"/>
    <property type="match status" value="1"/>
</dbReference>
<evidence type="ECO:0000256" key="7">
    <source>
        <dbReference type="ARBA" id="ARBA00023136"/>
    </source>
</evidence>
<proteinExistence type="inferred from homology"/>
<protein>
    <recommendedName>
        <fullName evidence="12">Exo-1,3-beta-glucanase D</fullName>
    </recommendedName>
</protein>
<dbReference type="PANTHER" id="PTHR31297:SF34">
    <property type="entry name" value="GLUCAN 1,3-BETA-GLUCOSIDASE 2"/>
    <property type="match status" value="1"/>
</dbReference>
<evidence type="ECO:0000256" key="1">
    <source>
        <dbReference type="ARBA" id="ARBA00004401"/>
    </source>
</evidence>
<dbReference type="InterPro" id="IPR050386">
    <property type="entry name" value="Glycosyl_hydrolase_5"/>
</dbReference>
<evidence type="ECO:0000256" key="9">
    <source>
        <dbReference type="ARBA" id="ARBA00023295"/>
    </source>
</evidence>
<comment type="caution">
    <text evidence="15">The sequence shown here is derived from an EMBL/GenBank/DDBJ whole genome shotgun (WGS) entry which is preliminary data.</text>
</comment>
<dbReference type="Pfam" id="PF00150">
    <property type="entry name" value="Cellulase"/>
    <property type="match status" value="1"/>
</dbReference>
<dbReference type="Proteomes" id="UP000004431">
    <property type="component" value="Unassembled WGS sequence"/>
</dbReference>
<comment type="similarity">
    <text evidence="13">Belongs to the glycosyl hydrolase 5 (cellulase A) family.</text>
</comment>
<keyword evidence="10" id="KW-0961">Cell wall biogenesis/degradation</keyword>
<dbReference type="EMBL" id="AEDQ01000018">
    <property type="protein sequence ID" value="EFL44144.1"/>
    <property type="molecule type" value="Genomic_DNA"/>
</dbReference>
<name>A0ABN0B062_9ACTN</name>
<evidence type="ECO:0000256" key="4">
    <source>
        <dbReference type="ARBA" id="ARBA00022801"/>
    </source>
</evidence>
<comment type="function">
    <text evidence="11">Glucosidase involved in the degradation of cellulosic biomass. Active on lichenan.</text>
</comment>
<keyword evidence="7" id="KW-0472">Membrane</keyword>
<evidence type="ECO:0000256" key="12">
    <source>
        <dbReference type="ARBA" id="ARBA00041260"/>
    </source>
</evidence>